<reference evidence="4" key="1">
    <citation type="submission" date="2019-03" db="EMBL/GenBank/DDBJ databases">
        <title>Weissella sp. 26KH-42 Genome sequencing.</title>
        <authorList>
            <person name="Heo J."/>
            <person name="Kim S.-J."/>
            <person name="Kim J.-S."/>
            <person name="Hong S.-B."/>
            <person name="Kwon S.-W."/>
        </authorList>
    </citation>
    <scope>NUCLEOTIDE SEQUENCE [LARGE SCALE GENOMIC DNA]</scope>
    <source>
        <strain evidence="4">26KH-42</strain>
    </source>
</reference>
<organism evidence="3 4">
    <name type="scientific">Periweissella cryptocerci</name>
    <dbReference type="NCBI Taxonomy" id="2506420"/>
    <lineage>
        <taxon>Bacteria</taxon>
        <taxon>Bacillati</taxon>
        <taxon>Bacillota</taxon>
        <taxon>Bacilli</taxon>
        <taxon>Lactobacillales</taxon>
        <taxon>Lactobacillaceae</taxon>
        <taxon>Periweissella</taxon>
    </lineage>
</organism>
<accession>A0A4V1AIB7</accession>
<comment type="similarity">
    <text evidence="1">Belongs to the UPF0751 family.</text>
</comment>
<dbReference type="AlphaFoldDB" id="A0A4V1AIB7"/>
<dbReference type="Pfam" id="PF10087">
    <property type="entry name" value="DUF2325"/>
    <property type="match status" value="1"/>
</dbReference>
<feature type="region of interest" description="Disordered" evidence="2">
    <location>
        <begin position="1"/>
        <end position="22"/>
    </location>
</feature>
<evidence type="ECO:0000313" key="4">
    <source>
        <dbReference type="Proteomes" id="UP000292886"/>
    </source>
</evidence>
<dbReference type="OrthoDB" id="2881859at2"/>
<dbReference type="RefSeq" id="WP_133362025.1">
    <property type="nucleotide sequence ID" value="NZ_CP037940.1"/>
</dbReference>
<evidence type="ECO:0000256" key="1">
    <source>
        <dbReference type="ARBA" id="ARBA00007189"/>
    </source>
</evidence>
<keyword evidence="4" id="KW-1185">Reference proteome</keyword>
<dbReference type="KEGG" id="wei:EQG49_00045"/>
<proteinExistence type="inferred from homology"/>
<dbReference type="EMBL" id="CP037940">
    <property type="protein sequence ID" value="QBO34945.1"/>
    <property type="molecule type" value="Genomic_DNA"/>
</dbReference>
<name>A0A4V1AIB7_9LACO</name>
<dbReference type="Proteomes" id="UP000292886">
    <property type="component" value="Chromosome"/>
</dbReference>
<protein>
    <submittedName>
        <fullName evidence="3">DUF2325 domain-containing protein</fullName>
    </submittedName>
</protein>
<gene>
    <name evidence="3" type="ORF">EQG49_00045</name>
</gene>
<sequence>MCSRKNPYKNLNKNGIPKNRSQETMADLDTAHNTSKNGIKQNATFMSLEDLWASDDTDNVKTEVSVEALPKFQKRVDLSEVAVLAEKEQTKFTKHPNDNGGQYFKRDKKKYVKNDNRDASKGSDAYAFDLQGKRILLLGGKSFTSQCSASIQQYNGLFDYYDAHPINTAILEAKIAKADVVLFVLEQISHQLSWDGHDLAKKHHVPFEEFRGYGTGIVFRSIKKALTDYADAHSDEITQ</sequence>
<evidence type="ECO:0000256" key="2">
    <source>
        <dbReference type="SAM" id="MobiDB-lite"/>
    </source>
</evidence>
<dbReference type="InterPro" id="IPR016772">
    <property type="entry name" value="UCP020408"/>
</dbReference>
<evidence type="ECO:0000313" key="3">
    <source>
        <dbReference type="EMBL" id="QBO34945.1"/>
    </source>
</evidence>